<feature type="transmembrane region" description="Helical" evidence="7">
    <location>
        <begin position="117"/>
        <end position="139"/>
    </location>
</feature>
<evidence type="ECO:0000313" key="8">
    <source>
        <dbReference type="EMBL" id="GAW91089.1"/>
    </source>
</evidence>
<dbReference type="PANTHER" id="PTHR30074">
    <property type="entry name" value="FORMATE DEHYDROGENASE, NITRATE-INDUCIBLE, CYTOCHROME B556 FDN SUBUNIT"/>
    <property type="match status" value="1"/>
</dbReference>
<keyword evidence="6 7" id="KW-0472">Membrane</keyword>
<dbReference type="InterPro" id="IPR051817">
    <property type="entry name" value="FDH_cytochrome_b556_subunit"/>
</dbReference>
<feature type="transmembrane region" description="Helical" evidence="7">
    <location>
        <begin position="279"/>
        <end position="297"/>
    </location>
</feature>
<dbReference type="PANTHER" id="PTHR30074:SF4">
    <property type="entry name" value="NI_FE-HYDROGENASE 2 B-TYPE CYTOCHROME SUBUNIT-RELATED"/>
    <property type="match status" value="1"/>
</dbReference>
<feature type="transmembrane region" description="Helical" evidence="7">
    <location>
        <begin position="48"/>
        <end position="76"/>
    </location>
</feature>
<keyword evidence="3" id="KW-1003">Cell membrane</keyword>
<dbReference type="GO" id="GO:0005886">
    <property type="term" value="C:plasma membrane"/>
    <property type="evidence" value="ECO:0007669"/>
    <property type="project" value="UniProtKB-SubCell"/>
</dbReference>
<dbReference type="EMBL" id="BDGJ01000005">
    <property type="protein sequence ID" value="GAW91089.1"/>
    <property type="molecule type" value="Genomic_DNA"/>
</dbReference>
<evidence type="ECO:0000256" key="4">
    <source>
        <dbReference type="ARBA" id="ARBA00022692"/>
    </source>
</evidence>
<feature type="transmembrane region" description="Helical" evidence="7">
    <location>
        <begin position="304"/>
        <end position="321"/>
    </location>
</feature>
<proteinExistence type="inferred from homology"/>
<name>A0A1Z5HNI3_9FIRM</name>
<evidence type="ECO:0000313" key="9">
    <source>
        <dbReference type="Proteomes" id="UP000197032"/>
    </source>
</evidence>
<feature type="transmembrane region" description="Helical" evidence="7">
    <location>
        <begin position="341"/>
        <end position="362"/>
    </location>
</feature>
<keyword evidence="9" id="KW-1185">Reference proteome</keyword>
<dbReference type="AlphaFoldDB" id="A0A1Z5HNI3"/>
<comment type="similarity">
    <text evidence="2">Belongs to the NrfD family.</text>
</comment>
<dbReference type="Proteomes" id="UP000197032">
    <property type="component" value="Unassembled WGS sequence"/>
</dbReference>
<evidence type="ECO:0000256" key="7">
    <source>
        <dbReference type="SAM" id="Phobius"/>
    </source>
</evidence>
<evidence type="ECO:0000256" key="1">
    <source>
        <dbReference type="ARBA" id="ARBA00004651"/>
    </source>
</evidence>
<dbReference type="Pfam" id="PF03916">
    <property type="entry name" value="NrfD"/>
    <property type="match status" value="1"/>
</dbReference>
<organism evidence="8 9">
    <name type="scientific">Calderihabitans maritimus</name>
    <dbReference type="NCBI Taxonomy" id="1246530"/>
    <lineage>
        <taxon>Bacteria</taxon>
        <taxon>Bacillati</taxon>
        <taxon>Bacillota</taxon>
        <taxon>Clostridia</taxon>
        <taxon>Neomoorellales</taxon>
        <taxon>Calderihabitantaceae</taxon>
        <taxon>Calderihabitans</taxon>
    </lineage>
</organism>
<feature type="transmembrane region" description="Helical" evidence="7">
    <location>
        <begin position="160"/>
        <end position="178"/>
    </location>
</feature>
<evidence type="ECO:0000256" key="5">
    <source>
        <dbReference type="ARBA" id="ARBA00022989"/>
    </source>
</evidence>
<reference evidence="9" key="1">
    <citation type="journal article" date="2017" name="Appl. Environ. Microbiol.">
        <title>Genomic analysis of Calderihabitans maritimus KKC1, a thermophilic hydrogenogenic carboxydotrophic bacterium isolated from marine sediment.</title>
        <authorList>
            <person name="Omae K."/>
            <person name="Yoneda Y."/>
            <person name="Fukuyama Y."/>
            <person name="Yoshida T."/>
            <person name="Sako Y."/>
        </authorList>
    </citation>
    <scope>NUCLEOTIDE SEQUENCE [LARGE SCALE GENOMIC DNA]</scope>
    <source>
        <strain evidence="9">KKC1</strain>
    </source>
</reference>
<feature type="transmembrane region" description="Helical" evidence="7">
    <location>
        <begin position="12"/>
        <end position="33"/>
    </location>
</feature>
<feature type="transmembrane region" description="Helical" evidence="7">
    <location>
        <begin position="198"/>
        <end position="221"/>
    </location>
</feature>
<keyword evidence="5 7" id="KW-1133">Transmembrane helix</keyword>
<dbReference type="InterPro" id="IPR005614">
    <property type="entry name" value="NrfD-like"/>
</dbReference>
<evidence type="ECO:0000256" key="3">
    <source>
        <dbReference type="ARBA" id="ARBA00022475"/>
    </source>
</evidence>
<evidence type="ECO:0000256" key="6">
    <source>
        <dbReference type="ARBA" id="ARBA00023136"/>
    </source>
</evidence>
<feature type="transmembrane region" description="Helical" evidence="7">
    <location>
        <begin position="242"/>
        <end position="259"/>
    </location>
</feature>
<protein>
    <submittedName>
        <fullName evidence="8">Polysulfide reductase NrfD</fullName>
    </submittedName>
</protein>
<feature type="transmembrane region" description="Helical" evidence="7">
    <location>
        <begin position="88"/>
        <end position="105"/>
    </location>
</feature>
<accession>A0A1Z5HNI3</accession>
<dbReference type="RefSeq" id="WP_238134155.1">
    <property type="nucleotide sequence ID" value="NZ_BDGJ01000005.1"/>
</dbReference>
<sequence length="394" mass="43805">MKRRKFSFKITPFRVVLMFLSALFIGVSIYRLINGLGVATNLSDEWPWGLWILVDVKLGVALAAGGFTTVGLYHIFGVKKLKPIVKPAVLTAWLGYLMVGVGLLLDLGRWYNFWHPIVYWGHHSVMFELFWCVLLYTLVLTGEFGPTIFKRLGWKGIAKGLTGVTIPLVILGIVLSTLHQSSLGSLYILMAGKLHPLWWSMLLPVFYFLTAVAVGPAMVTVESYLSARAYKREFELDIMQTLGKFSAWVLGIYFVLRLIDLAYRGYLGAVFSGTLEGNMFLLEIMLGVILPLLIYLVPNFRKTVGGVVTAATLTIVGVILNRTNVVFTGMWASAGTSYVPSWMEVAITLGLISTGVLAYQFFVENFEVFAEESHESEGALKMGRPQKFGTRVAS</sequence>
<keyword evidence="4 7" id="KW-0812">Transmembrane</keyword>
<comment type="caution">
    <text evidence="8">The sequence shown here is derived from an EMBL/GenBank/DDBJ whole genome shotgun (WGS) entry which is preliminary data.</text>
</comment>
<dbReference type="GO" id="GO:0009061">
    <property type="term" value="P:anaerobic respiration"/>
    <property type="evidence" value="ECO:0007669"/>
    <property type="project" value="TreeGrafter"/>
</dbReference>
<gene>
    <name evidence="8" type="ORF">KKC1_02510</name>
</gene>
<comment type="subcellular location">
    <subcellularLocation>
        <location evidence="1">Cell membrane</location>
        <topology evidence="1">Multi-pass membrane protein</topology>
    </subcellularLocation>
</comment>
<evidence type="ECO:0000256" key="2">
    <source>
        <dbReference type="ARBA" id="ARBA00008929"/>
    </source>
</evidence>